<evidence type="ECO:0000256" key="2">
    <source>
        <dbReference type="ARBA" id="ARBA00023235"/>
    </source>
</evidence>
<dbReference type="PANTHER" id="PTHR21600:SF44">
    <property type="entry name" value="RIBOSOMAL LARGE SUBUNIT PSEUDOURIDINE SYNTHASE D"/>
    <property type="match status" value="1"/>
</dbReference>
<dbReference type="PANTHER" id="PTHR21600">
    <property type="entry name" value="MITOCHONDRIAL RNA PSEUDOURIDINE SYNTHASE"/>
    <property type="match status" value="1"/>
</dbReference>
<dbReference type="CDD" id="cd02869">
    <property type="entry name" value="PseudoU_synth_RluA_like"/>
    <property type="match status" value="1"/>
</dbReference>
<dbReference type="SUPFAM" id="SSF55174">
    <property type="entry name" value="Alpha-L RNA-binding motif"/>
    <property type="match status" value="1"/>
</dbReference>
<dbReference type="Proteomes" id="UP001161390">
    <property type="component" value="Unassembled WGS sequence"/>
</dbReference>
<feature type="region of interest" description="Disordered" evidence="6">
    <location>
        <begin position="193"/>
        <end position="217"/>
    </location>
</feature>
<dbReference type="InterPro" id="IPR006225">
    <property type="entry name" value="PsdUridine_synth_RluC/D"/>
</dbReference>
<evidence type="ECO:0000256" key="1">
    <source>
        <dbReference type="ARBA" id="ARBA00010876"/>
    </source>
</evidence>
<evidence type="ECO:0000259" key="7">
    <source>
        <dbReference type="Pfam" id="PF00849"/>
    </source>
</evidence>
<keyword evidence="9" id="KW-1185">Reference proteome</keyword>
<dbReference type="InterPro" id="IPR006145">
    <property type="entry name" value="PsdUridine_synth_RsuA/RluA"/>
</dbReference>
<sequence>MTDGHWQTRIAEAPEAGERVDKWLSSWTELSRARVRDLVERDHVRANGDIIRKVTGKVREGVEYAVLVPPPVDDTPRPENIPLSILYEDEHLIVIDKPSGLTVHPAPGSRAGTLVNALLFHCADTLSGIGGVMRPGIVHRLDKDTSGVMVVAKTDKAHRGLAKQFARHTIERAYICLVRGRPNPRSGRIATRLARSSHDRKKQSVVRGTDDNLDASDHGRHAITHYASLRGFGQKKNASVGTPVVAEVECRLETGRTHQIRVHMAHIGCPLLGDPLYGNQRAFLSNRSAVEGRVRDAIATFKRQALHARLLGFVHPMTKEAMTFETPPPADYQALVESLSGLPRS</sequence>
<protein>
    <recommendedName>
        <fullName evidence="5">Pseudouridine synthase</fullName>
        <ecNumber evidence="5">5.4.99.-</ecNumber>
    </recommendedName>
</protein>
<dbReference type="RefSeq" id="WP_284370560.1">
    <property type="nucleotide sequence ID" value="NZ_BSNJ01000002.1"/>
</dbReference>
<feature type="domain" description="Pseudouridine synthase RsuA/RluA-like" evidence="7">
    <location>
        <begin position="91"/>
        <end position="266"/>
    </location>
</feature>
<reference evidence="8" key="1">
    <citation type="journal article" date="2014" name="Int. J. Syst. Evol. Microbiol.">
        <title>Complete genome of a new Firmicutes species belonging to the dominant human colonic microbiota ('Ruminococcus bicirculans') reveals two chromosomes and a selective capacity to utilize plant glucans.</title>
        <authorList>
            <consortium name="NISC Comparative Sequencing Program"/>
            <person name="Wegmann U."/>
            <person name="Louis P."/>
            <person name="Goesmann A."/>
            <person name="Henrissat B."/>
            <person name="Duncan S.H."/>
            <person name="Flint H.J."/>
        </authorList>
    </citation>
    <scope>NUCLEOTIDE SEQUENCE</scope>
    <source>
        <strain evidence="8">NBRC 108216</strain>
    </source>
</reference>
<dbReference type="SUPFAM" id="SSF55120">
    <property type="entry name" value="Pseudouridine synthase"/>
    <property type="match status" value="1"/>
</dbReference>
<accession>A0ABQ5UY25</accession>
<dbReference type="Pfam" id="PF00849">
    <property type="entry name" value="PseudoU_synth_2"/>
    <property type="match status" value="1"/>
</dbReference>
<dbReference type="InterPro" id="IPR036986">
    <property type="entry name" value="S4_RNA-bd_sf"/>
</dbReference>
<evidence type="ECO:0000256" key="3">
    <source>
        <dbReference type="ARBA" id="ARBA00036882"/>
    </source>
</evidence>
<evidence type="ECO:0000313" key="8">
    <source>
        <dbReference type="EMBL" id="GLQ20205.1"/>
    </source>
</evidence>
<keyword evidence="4" id="KW-0694">RNA-binding</keyword>
<dbReference type="PROSITE" id="PS50889">
    <property type="entry name" value="S4"/>
    <property type="match status" value="1"/>
</dbReference>
<dbReference type="CDD" id="cd00165">
    <property type="entry name" value="S4"/>
    <property type="match status" value="1"/>
</dbReference>
<comment type="caution">
    <text evidence="8">The sequence shown here is derived from an EMBL/GenBank/DDBJ whole genome shotgun (WGS) entry which is preliminary data.</text>
</comment>
<dbReference type="PROSITE" id="PS01129">
    <property type="entry name" value="PSI_RLU"/>
    <property type="match status" value="1"/>
</dbReference>
<dbReference type="Gene3D" id="3.10.290.10">
    <property type="entry name" value="RNA-binding S4 domain"/>
    <property type="match status" value="1"/>
</dbReference>
<reference evidence="8" key="2">
    <citation type="submission" date="2023-01" db="EMBL/GenBank/DDBJ databases">
        <title>Draft genome sequence of Algimonas porphyrae strain NBRC 108216.</title>
        <authorList>
            <person name="Sun Q."/>
            <person name="Mori K."/>
        </authorList>
    </citation>
    <scope>NUCLEOTIDE SEQUENCE</scope>
    <source>
        <strain evidence="8">NBRC 108216</strain>
    </source>
</reference>
<dbReference type="Gene3D" id="3.30.2350.10">
    <property type="entry name" value="Pseudouridine synthase"/>
    <property type="match status" value="1"/>
</dbReference>
<name>A0ABQ5UY25_9PROT</name>
<keyword evidence="2 5" id="KW-0413">Isomerase</keyword>
<dbReference type="NCBIfam" id="TIGR00005">
    <property type="entry name" value="rluA_subfam"/>
    <property type="match status" value="1"/>
</dbReference>
<comment type="catalytic activity">
    <reaction evidence="5">
        <text>a uridine in RNA = a pseudouridine in RNA</text>
        <dbReference type="Rhea" id="RHEA:48348"/>
        <dbReference type="Rhea" id="RHEA-COMP:12068"/>
        <dbReference type="Rhea" id="RHEA-COMP:12069"/>
        <dbReference type="ChEBI" id="CHEBI:65314"/>
        <dbReference type="ChEBI" id="CHEBI:65315"/>
    </reaction>
</comment>
<dbReference type="InterPro" id="IPR006224">
    <property type="entry name" value="PsdUridine_synth_RluA-like_CS"/>
</dbReference>
<dbReference type="EMBL" id="BSNJ01000002">
    <property type="protein sequence ID" value="GLQ20205.1"/>
    <property type="molecule type" value="Genomic_DNA"/>
</dbReference>
<comment type="function">
    <text evidence="5">Responsible for synthesis of pseudouridine from uracil.</text>
</comment>
<evidence type="ECO:0000256" key="6">
    <source>
        <dbReference type="SAM" id="MobiDB-lite"/>
    </source>
</evidence>
<comment type="catalytic activity">
    <reaction evidence="3">
        <text>uridine(1911/1915/1917) in 23S rRNA = pseudouridine(1911/1915/1917) in 23S rRNA</text>
        <dbReference type="Rhea" id="RHEA:42524"/>
        <dbReference type="Rhea" id="RHEA-COMP:10097"/>
        <dbReference type="Rhea" id="RHEA-COMP:10098"/>
        <dbReference type="ChEBI" id="CHEBI:65314"/>
        <dbReference type="ChEBI" id="CHEBI:65315"/>
        <dbReference type="EC" id="5.4.99.23"/>
    </reaction>
</comment>
<gene>
    <name evidence="8" type="ORF">GCM10007854_11600</name>
</gene>
<proteinExistence type="inferred from homology"/>
<organism evidence="8 9">
    <name type="scientific">Algimonas porphyrae</name>
    <dbReference type="NCBI Taxonomy" id="1128113"/>
    <lineage>
        <taxon>Bacteria</taxon>
        <taxon>Pseudomonadati</taxon>
        <taxon>Pseudomonadota</taxon>
        <taxon>Alphaproteobacteria</taxon>
        <taxon>Maricaulales</taxon>
        <taxon>Robiginitomaculaceae</taxon>
        <taxon>Algimonas</taxon>
    </lineage>
</organism>
<comment type="similarity">
    <text evidence="1 5">Belongs to the pseudouridine synthase RluA family.</text>
</comment>
<dbReference type="InterPro" id="IPR020103">
    <property type="entry name" value="PsdUridine_synth_cat_dom_sf"/>
</dbReference>
<dbReference type="InterPro" id="IPR050188">
    <property type="entry name" value="RluA_PseudoU_synthase"/>
</dbReference>
<evidence type="ECO:0000256" key="4">
    <source>
        <dbReference type="PROSITE-ProRule" id="PRU00182"/>
    </source>
</evidence>
<dbReference type="EC" id="5.4.99.-" evidence="5"/>
<evidence type="ECO:0000313" key="9">
    <source>
        <dbReference type="Proteomes" id="UP001161390"/>
    </source>
</evidence>
<evidence type="ECO:0000256" key="5">
    <source>
        <dbReference type="RuleBase" id="RU362028"/>
    </source>
</evidence>